<reference evidence="2 3" key="1">
    <citation type="journal article" date="2019" name="Int. J. Syst. Evol. Microbiol.">
        <title>The Global Catalogue of Microorganisms (GCM) 10K type strain sequencing project: providing services to taxonomists for standard genome sequencing and annotation.</title>
        <authorList>
            <consortium name="The Broad Institute Genomics Platform"/>
            <consortium name="The Broad Institute Genome Sequencing Center for Infectious Disease"/>
            <person name="Wu L."/>
            <person name="Ma J."/>
        </authorList>
    </citation>
    <scope>NUCLEOTIDE SEQUENCE [LARGE SCALE GENOMIC DNA]</scope>
    <source>
        <strain evidence="2 3">JCM 15309</strain>
    </source>
</reference>
<name>A0ABN2RYQ4_9ACTN</name>
<accession>A0ABN2RYQ4</accession>
<keyword evidence="3" id="KW-1185">Reference proteome</keyword>
<proteinExistence type="predicted"/>
<sequence>MAQATLSVWKFDSPEAADNAVSVVEQLSREGVVTLHDAATVSWPLDKTKPKTRQLTSTAGAGALGGTFWGMLFGLLFFVPLLGAAVGAATGALTGALTDVGIDDGFINKIRDQVTPGTSALFLMTSDAVLDKARDAFAGDSRPELIFTNLSSEQESALREVFTDE</sequence>
<dbReference type="InterPro" id="IPR000540">
    <property type="entry name" value="Flag_MotA_CS"/>
</dbReference>
<comment type="caution">
    <text evidence="2">The sequence shown here is derived from an EMBL/GenBank/DDBJ whole genome shotgun (WGS) entry which is preliminary data.</text>
</comment>
<dbReference type="Pfam" id="PF06897">
    <property type="entry name" value="DUF1269"/>
    <property type="match status" value="1"/>
</dbReference>
<dbReference type="Proteomes" id="UP001500571">
    <property type="component" value="Unassembled WGS sequence"/>
</dbReference>
<organism evidence="2 3">
    <name type="scientific">Nocardioides panacihumi</name>
    <dbReference type="NCBI Taxonomy" id="400774"/>
    <lineage>
        <taxon>Bacteria</taxon>
        <taxon>Bacillati</taxon>
        <taxon>Actinomycetota</taxon>
        <taxon>Actinomycetes</taxon>
        <taxon>Propionibacteriales</taxon>
        <taxon>Nocardioidaceae</taxon>
        <taxon>Nocardioides</taxon>
    </lineage>
</organism>
<dbReference type="PROSITE" id="PS01307">
    <property type="entry name" value="MOTA"/>
    <property type="match status" value="1"/>
</dbReference>
<feature type="transmembrane region" description="Helical" evidence="1">
    <location>
        <begin position="68"/>
        <end position="89"/>
    </location>
</feature>
<keyword evidence="1" id="KW-0812">Transmembrane</keyword>
<evidence type="ECO:0000313" key="2">
    <source>
        <dbReference type="EMBL" id="GAA1977288.1"/>
    </source>
</evidence>
<dbReference type="EMBL" id="BAAAPB010000008">
    <property type="protein sequence ID" value="GAA1977288.1"/>
    <property type="molecule type" value="Genomic_DNA"/>
</dbReference>
<protein>
    <submittedName>
        <fullName evidence="2">DUF1269 domain-containing protein</fullName>
    </submittedName>
</protein>
<keyword evidence="1" id="KW-0472">Membrane</keyword>
<evidence type="ECO:0000313" key="3">
    <source>
        <dbReference type="Proteomes" id="UP001500571"/>
    </source>
</evidence>
<dbReference type="InterPro" id="IPR009200">
    <property type="entry name" value="DUF1269_membrane"/>
</dbReference>
<keyword evidence="1" id="KW-1133">Transmembrane helix</keyword>
<evidence type="ECO:0000256" key="1">
    <source>
        <dbReference type="SAM" id="Phobius"/>
    </source>
</evidence>
<dbReference type="RefSeq" id="WP_344048550.1">
    <property type="nucleotide sequence ID" value="NZ_BAAAPB010000008.1"/>
</dbReference>
<gene>
    <name evidence="2" type="ORF">GCM10009798_43120</name>
</gene>